<organism evidence="1 2">
    <name type="scientific">Aneurinibacillus aneurinilyticus</name>
    <name type="common">Bacillus aneurinolyticus</name>
    <dbReference type="NCBI Taxonomy" id="1391"/>
    <lineage>
        <taxon>Bacteria</taxon>
        <taxon>Bacillati</taxon>
        <taxon>Bacillota</taxon>
        <taxon>Bacilli</taxon>
        <taxon>Bacillales</taxon>
        <taxon>Paenibacillaceae</taxon>
        <taxon>Aneurinibacillus group</taxon>
        <taxon>Aneurinibacillus</taxon>
    </lineage>
</organism>
<dbReference type="RefSeq" id="WP_167331576.1">
    <property type="nucleotide sequence ID" value="NZ_CABKST010000184.1"/>
</dbReference>
<comment type="caution">
    <text evidence="1">The sequence shown here is derived from an EMBL/GenBank/DDBJ whole genome shotgun (WGS) entry which is preliminary data.</text>
</comment>
<dbReference type="AlphaFoldDB" id="A0A848CWB1"/>
<accession>A0A848CWB1</accession>
<dbReference type="EMBL" id="JABAGO010000006">
    <property type="protein sequence ID" value="NME97656.1"/>
    <property type="molecule type" value="Genomic_DNA"/>
</dbReference>
<evidence type="ECO:0000313" key="1">
    <source>
        <dbReference type="EMBL" id="NME97656.1"/>
    </source>
</evidence>
<dbReference type="Proteomes" id="UP000561326">
    <property type="component" value="Unassembled WGS sequence"/>
</dbReference>
<reference evidence="1 2" key="1">
    <citation type="submission" date="2020-04" db="EMBL/GenBank/DDBJ databases">
        <authorList>
            <person name="Hitch T.C.A."/>
            <person name="Wylensek D."/>
            <person name="Clavel T."/>
        </authorList>
    </citation>
    <scope>NUCLEOTIDE SEQUENCE [LARGE SCALE GENOMIC DNA]</scope>
    <source>
        <strain evidence="1 2">WB01_D5_05</strain>
    </source>
</reference>
<dbReference type="GeneID" id="92842268"/>
<protein>
    <submittedName>
        <fullName evidence="1">Uncharacterized protein</fullName>
    </submittedName>
</protein>
<gene>
    <name evidence="1" type="ORF">HF838_05205</name>
</gene>
<sequence length="45" mass="5503">MISRFQYNKQAVRRFVREEAKEAEKERKRRFERMGGTIQKMAVGR</sequence>
<proteinExistence type="predicted"/>
<evidence type="ECO:0000313" key="2">
    <source>
        <dbReference type="Proteomes" id="UP000561326"/>
    </source>
</evidence>
<name>A0A848CWB1_ANEAE</name>